<reference evidence="2 3" key="1">
    <citation type="submission" date="2019-05" db="EMBL/GenBank/DDBJ databases">
        <title>Georgenia *** sp. nov., and Georgenia *** sp. nov., isolated from the intestinal contents of plateau pika (Ochotona curzoniae) in the Qinghai-Tibet plateau of China.</title>
        <authorList>
            <person name="Tian Z."/>
        </authorList>
    </citation>
    <scope>NUCLEOTIDE SEQUENCE [LARGE SCALE GENOMIC DNA]</scope>
    <source>
        <strain evidence="2 3">Z294</strain>
    </source>
</reference>
<dbReference type="Gene3D" id="3.30.720.110">
    <property type="match status" value="1"/>
</dbReference>
<organism evidence="2 3">
    <name type="scientific">Georgenia wutianyii</name>
    <dbReference type="NCBI Taxonomy" id="2585135"/>
    <lineage>
        <taxon>Bacteria</taxon>
        <taxon>Bacillati</taxon>
        <taxon>Actinomycetota</taxon>
        <taxon>Actinomycetes</taxon>
        <taxon>Micrococcales</taxon>
        <taxon>Bogoriellaceae</taxon>
        <taxon>Georgenia</taxon>
    </lineage>
</organism>
<proteinExistence type="predicted"/>
<keyword evidence="3" id="KW-1185">Reference proteome</keyword>
<sequence length="137" mass="14326">MSTHDLPAPRPAVWPSVGFTDVDAGTRFLTDVLGFVVTALHREDDGTVVHGEARRPDGDGGVMFGSRGKTGDWGALGAAGVYVVAPDAAGVEAAWQRAQAAGVEVLTPLHATDYDPATFAVRDNDGNLWSMGTYLGE</sequence>
<dbReference type="Gene3D" id="3.30.720.120">
    <property type="match status" value="1"/>
</dbReference>
<name>A0ABX5VMZ9_9MICO</name>
<dbReference type="SUPFAM" id="SSF54593">
    <property type="entry name" value="Glyoxalase/Bleomycin resistance protein/Dihydroxybiphenyl dioxygenase"/>
    <property type="match status" value="1"/>
</dbReference>
<dbReference type="InterPro" id="IPR037523">
    <property type="entry name" value="VOC_core"/>
</dbReference>
<gene>
    <name evidence="2" type="ORF">FE251_11150</name>
</gene>
<dbReference type="RefSeq" id="WP_139948794.1">
    <property type="nucleotide sequence ID" value="NZ_CP040899.1"/>
</dbReference>
<evidence type="ECO:0000313" key="2">
    <source>
        <dbReference type="EMBL" id="QDB79867.1"/>
    </source>
</evidence>
<dbReference type="Proteomes" id="UP000313948">
    <property type="component" value="Chromosome"/>
</dbReference>
<evidence type="ECO:0000313" key="3">
    <source>
        <dbReference type="Proteomes" id="UP000313948"/>
    </source>
</evidence>
<dbReference type="Pfam" id="PF00903">
    <property type="entry name" value="Glyoxalase"/>
    <property type="match status" value="1"/>
</dbReference>
<dbReference type="EMBL" id="CP040899">
    <property type="protein sequence ID" value="QDB79867.1"/>
    <property type="molecule type" value="Genomic_DNA"/>
</dbReference>
<evidence type="ECO:0000259" key="1">
    <source>
        <dbReference type="PROSITE" id="PS51819"/>
    </source>
</evidence>
<protein>
    <submittedName>
        <fullName evidence="2">Glyoxalase</fullName>
    </submittedName>
</protein>
<dbReference type="PROSITE" id="PS51819">
    <property type="entry name" value="VOC"/>
    <property type="match status" value="1"/>
</dbReference>
<dbReference type="InterPro" id="IPR029068">
    <property type="entry name" value="Glyas_Bleomycin-R_OHBP_Dase"/>
</dbReference>
<dbReference type="InterPro" id="IPR004360">
    <property type="entry name" value="Glyas_Fos-R_dOase_dom"/>
</dbReference>
<accession>A0ABX5VMZ9</accession>
<feature type="domain" description="VOC" evidence="1">
    <location>
        <begin position="11"/>
        <end position="134"/>
    </location>
</feature>